<dbReference type="EMBL" id="BSDC01000004">
    <property type="protein sequence ID" value="GLH68263.1"/>
    <property type="molecule type" value="Genomic_DNA"/>
</dbReference>
<protein>
    <recommendedName>
        <fullName evidence="3">DUF393 domain-containing protein</fullName>
    </recommendedName>
</protein>
<organism evidence="1 2">
    <name type="scientific">Geothrix edaphica</name>
    <dbReference type="NCBI Taxonomy" id="2927976"/>
    <lineage>
        <taxon>Bacteria</taxon>
        <taxon>Pseudomonadati</taxon>
        <taxon>Acidobacteriota</taxon>
        <taxon>Holophagae</taxon>
        <taxon>Holophagales</taxon>
        <taxon>Holophagaceae</taxon>
        <taxon>Geothrix</taxon>
    </lineage>
</organism>
<evidence type="ECO:0008006" key="3">
    <source>
        <dbReference type="Google" id="ProtNLM"/>
    </source>
</evidence>
<dbReference type="InterPro" id="IPR007263">
    <property type="entry name" value="DCC1-like"/>
</dbReference>
<proteinExistence type="predicted"/>
<sequence>MAAPLLLAYDASCSLCSRATLWLARQDRRGLLHMVPLRDPDLLALAPELAGKPLEKEIHGIDLATREVWAGADLLGPVARRLPGWRWVAPLLALPGLPRLLNHLYLWVAARRFRRTGRPPFA</sequence>
<reference evidence="1" key="1">
    <citation type="journal article" date="2023" name="Antonie Van Leeuwenhoek">
        <title>Mesoterricola silvestris gen. nov., sp. nov., Mesoterricola sediminis sp. nov., Geothrix oryzae sp. nov., Geothrix edaphica sp. nov., Geothrix rubra sp. nov., and Geothrix limicola sp. nov., six novel members of Acidobacteriota isolated from soils.</title>
        <authorList>
            <person name="Itoh H."/>
            <person name="Sugisawa Y."/>
            <person name="Mise K."/>
            <person name="Xu Z."/>
            <person name="Kuniyasu M."/>
            <person name="Ushijima N."/>
            <person name="Kawano K."/>
            <person name="Kobayashi E."/>
            <person name="Shiratori Y."/>
            <person name="Masuda Y."/>
            <person name="Senoo K."/>
        </authorList>
    </citation>
    <scope>NUCLEOTIDE SEQUENCE</scope>
    <source>
        <strain evidence="1">Red802</strain>
    </source>
</reference>
<evidence type="ECO:0000313" key="2">
    <source>
        <dbReference type="Proteomes" id="UP001165044"/>
    </source>
</evidence>
<dbReference type="Proteomes" id="UP001165044">
    <property type="component" value="Unassembled WGS sequence"/>
</dbReference>
<accession>A0ABQ5Q155</accession>
<evidence type="ECO:0000313" key="1">
    <source>
        <dbReference type="EMBL" id="GLH68263.1"/>
    </source>
</evidence>
<comment type="caution">
    <text evidence="1">The sequence shown here is derived from an EMBL/GenBank/DDBJ whole genome shotgun (WGS) entry which is preliminary data.</text>
</comment>
<keyword evidence="2" id="KW-1185">Reference proteome</keyword>
<name>A0ABQ5Q155_9BACT</name>
<dbReference type="RefSeq" id="WP_285610084.1">
    <property type="nucleotide sequence ID" value="NZ_BSDC01000004.1"/>
</dbReference>
<dbReference type="Pfam" id="PF04134">
    <property type="entry name" value="DCC1-like"/>
    <property type="match status" value="1"/>
</dbReference>
<gene>
    <name evidence="1" type="ORF">GETHED_26270</name>
</gene>